<comment type="caution">
    <text evidence="1">The sequence shown here is derived from an EMBL/GenBank/DDBJ whole genome shotgun (WGS) entry which is preliminary data.</text>
</comment>
<protein>
    <submittedName>
        <fullName evidence="1">Uncharacterized protein</fullName>
    </submittedName>
</protein>
<accession>A0ACB8B5N6</accession>
<organism evidence="1 2">
    <name type="scientific">Leucogyrophana mollusca</name>
    <dbReference type="NCBI Taxonomy" id="85980"/>
    <lineage>
        <taxon>Eukaryota</taxon>
        <taxon>Fungi</taxon>
        <taxon>Dikarya</taxon>
        <taxon>Basidiomycota</taxon>
        <taxon>Agaricomycotina</taxon>
        <taxon>Agaricomycetes</taxon>
        <taxon>Agaricomycetidae</taxon>
        <taxon>Boletales</taxon>
        <taxon>Boletales incertae sedis</taxon>
        <taxon>Leucogyrophana</taxon>
    </lineage>
</organism>
<dbReference type="Proteomes" id="UP000790709">
    <property type="component" value="Unassembled WGS sequence"/>
</dbReference>
<reference evidence="1" key="1">
    <citation type="journal article" date="2021" name="New Phytol.">
        <title>Evolutionary innovations through gain and loss of genes in the ectomycorrhizal Boletales.</title>
        <authorList>
            <person name="Wu G."/>
            <person name="Miyauchi S."/>
            <person name="Morin E."/>
            <person name="Kuo A."/>
            <person name="Drula E."/>
            <person name="Varga T."/>
            <person name="Kohler A."/>
            <person name="Feng B."/>
            <person name="Cao Y."/>
            <person name="Lipzen A."/>
            <person name="Daum C."/>
            <person name="Hundley H."/>
            <person name="Pangilinan J."/>
            <person name="Johnson J."/>
            <person name="Barry K."/>
            <person name="LaButti K."/>
            <person name="Ng V."/>
            <person name="Ahrendt S."/>
            <person name="Min B."/>
            <person name="Choi I.G."/>
            <person name="Park H."/>
            <person name="Plett J.M."/>
            <person name="Magnuson J."/>
            <person name="Spatafora J.W."/>
            <person name="Nagy L.G."/>
            <person name="Henrissat B."/>
            <person name="Grigoriev I.V."/>
            <person name="Yang Z.L."/>
            <person name="Xu J."/>
            <person name="Martin F.M."/>
        </authorList>
    </citation>
    <scope>NUCLEOTIDE SEQUENCE</scope>
    <source>
        <strain evidence="1">KUC20120723A-06</strain>
    </source>
</reference>
<evidence type="ECO:0000313" key="1">
    <source>
        <dbReference type="EMBL" id="KAH7920980.1"/>
    </source>
</evidence>
<dbReference type="EMBL" id="MU266548">
    <property type="protein sequence ID" value="KAH7920980.1"/>
    <property type="molecule type" value="Genomic_DNA"/>
</dbReference>
<name>A0ACB8B5N6_9AGAM</name>
<proteinExistence type="predicted"/>
<gene>
    <name evidence="1" type="ORF">BV22DRAFT_762892</name>
</gene>
<keyword evidence="2" id="KW-1185">Reference proteome</keyword>
<evidence type="ECO:0000313" key="2">
    <source>
        <dbReference type="Proteomes" id="UP000790709"/>
    </source>
</evidence>
<sequence length="537" mass="57234">MARLRRDTITAAPSKTLRIFSTGTIFNAYTLTLPTHPTPATASRAHAVHSVRGGSAGKILALLAEFGHDVEPMLIASLGDNDDAVRLRDELENQGISTRYCKIWEGKGVPCAWVMHALDTNTRSVINHNPLPDISHEDFIALLGPLLAPENYAHVAPAQPSPATQSQPRVSQSGSRPHSSSGRPHSNSSPPTPNPASPAPFDWLHFEARSVKATLANILGVDGLARERKWRSHCVFSVDLGRRAKEGVEVLIPHADVIFVSQPPTQPPTSPRALLLSLARLAPPHALLIAHCGREGAALLSVPTRDYLQSSGWAPPSPKGNVNVNGGANGNGHSHGYTGLGAEDGVESVRSGSDFWAGRSHSPDSSGYTATHRERNSGYSSEPGHSPSPSQPSVDVSAHSEGDVFSHGERNGHDHNERNGNGANQGSRIGGLQGIGNGNHVHGQVQAQEEDSLDEEGAQDAFVAGMMYSLSRRLLPGPPYSPEANASVGGGTSGGDGKWRLDECLRFATELAGRKARGRGKGWEDLVEEMRRAGWFE</sequence>